<dbReference type="OrthoDB" id="10264063at2759"/>
<reference evidence="2 3" key="1">
    <citation type="submission" date="2016-04" db="EMBL/GenBank/DDBJ databases">
        <title>The genome of Intoshia linei affirms orthonectids as highly simplified spiralians.</title>
        <authorList>
            <person name="Mikhailov K.V."/>
            <person name="Slusarev G.S."/>
            <person name="Nikitin M.A."/>
            <person name="Logacheva M.D."/>
            <person name="Penin A."/>
            <person name="Aleoshin V."/>
            <person name="Panchin Y.V."/>
        </authorList>
    </citation>
    <scope>NUCLEOTIDE SEQUENCE [LARGE SCALE GENOMIC DNA]</scope>
    <source>
        <strain evidence="2">Intl2013</strain>
        <tissue evidence="2">Whole animal</tissue>
    </source>
</reference>
<feature type="coiled-coil region" evidence="1">
    <location>
        <begin position="58"/>
        <end position="99"/>
    </location>
</feature>
<dbReference type="Proteomes" id="UP000078046">
    <property type="component" value="Unassembled WGS sequence"/>
</dbReference>
<sequence>MRSGHFSKEWQEKNHCDTCIIWYLHYNKILDEIICDSIDLKNQDALYFKEPQQLINLLSELEETNLSLIQNSQDTEESLKQVKNDMDKSETKMNEETNCLKQNIGILKEKINIEEIRSTRLKRFIDEYSSIGDEKSNVEDRTNILQQLHTEVENVYKNCVGEGNEASINTIQMLTNIENKLEKMFEIIECLPYEMVISAEKIKEKERRLFLRQEKILTQKKHQEERIQKALERAKAAPKKLTGRRVIERSNPPIIQKLNQEDNEEILRLQQELAYYFVE</sequence>
<dbReference type="PANTHER" id="PTHR21683:SF3">
    <property type="entry name" value="CILIA AND FLAGELLA ASSOCIATED PROTEIN 100"/>
    <property type="match status" value="1"/>
</dbReference>
<gene>
    <name evidence="2" type="ORF">A3Q56_05576</name>
</gene>
<proteinExistence type="predicted"/>
<comment type="caution">
    <text evidence="2">The sequence shown here is derived from an EMBL/GenBank/DDBJ whole genome shotgun (WGS) entry which is preliminary data.</text>
</comment>
<dbReference type="InterPro" id="IPR051147">
    <property type="entry name" value="CFAP_domain-containing"/>
</dbReference>
<evidence type="ECO:0000313" key="2">
    <source>
        <dbReference type="EMBL" id="OAF66691.1"/>
    </source>
</evidence>
<name>A0A177AZ76_9BILA</name>
<keyword evidence="1" id="KW-0175">Coiled coil</keyword>
<organism evidence="2 3">
    <name type="scientific">Intoshia linei</name>
    <dbReference type="NCBI Taxonomy" id="1819745"/>
    <lineage>
        <taxon>Eukaryota</taxon>
        <taxon>Metazoa</taxon>
        <taxon>Spiralia</taxon>
        <taxon>Lophotrochozoa</taxon>
        <taxon>Mesozoa</taxon>
        <taxon>Orthonectida</taxon>
        <taxon>Rhopaluridae</taxon>
        <taxon>Intoshia</taxon>
    </lineage>
</organism>
<dbReference type="AlphaFoldDB" id="A0A177AZ76"/>
<evidence type="ECO:0000256" key="1">
    <source>
        <dbReference type="SAM" id="Coils"/>
    </source>
</evidence>
<dbReference type="EMBL" id="LWCA01000857">
    <property type="protein sequence ID" value="OAF66691.1"/>
    <property type="molecule type" value="Genomic_DNA"/>
</dbReference>
<accession>A0A177AZ76</accession>
<keyword evidence="3" id="KW-1185">Reference proteome</keyword>
<evidence type="ECO:0000313" key="3">
    <source>
        <dbReference type="Proteomes" id="UP000078046"/>
    </source>
</evidence>
<protein>
    <submittedName>
        <fullName evidence="2">Uncharacterized protein</fullName>
    </submittedName>
</protein>
<dbReference type="PANTHER" id="PTHR21683">
    <property type="entry name" value="COILED-COIL DOMAIN-CONTAINING PROTEIN 42 LIKE-2-LIKE-RELATED"/>
    <property type="match status" value="1"/>
</dbReference>